<reference evidence="4 5" key="1">
    <citation type="submission" date="2018-09" db="EMBL/GenBank/DDBJ databases">
        <title>Streptomyces sp. nov. DS1-2, an endophytic actinomycete isolated from roots of Dendrobium scabrilingue.</title>
        <authorList>
            <person name="Kuncharoen N."/>
            <person name="Kudo T."/>
            <person name="Ohkuma M."/>
            <person name="Yuki M."/>
            <person name="Tanasupawat S."/>
        </authorList>
    </citation>
    <scope>NUCLEOTIDE SEQUENCE [LARGE SCALE GENOMIC DNA]</scope>
    <source>
        <strain evidence="2 5">AZ1-7</strain>
        <strain evidence="3 4">DS1-2</strain>
    </source>
</reference>
<evidence type="ECO:0000313" key="5">
    <source>
        <dbReference type="Proteomes" id="UP000275024"/>
    </source>
</evidence>
<evidence type="ECO:0000313" key="2">
    <source>
        <dbReference type="EMBL" id="RKN06251.1"/>
    </source>
</evidence>
<proteinExistence type="predicted"/>
<gene>
    <name evidence="3" type="ORF">D7318_21230</name>
    <name evidence="2" type="ORF">D7319_22370</name>
</gene>
<evidence type="ECO:0000313" key="4">
    <source>
        <dbReference type="Proteomes" id="UP000268652"/>
    </source>
</evidence>
<sequence length="98" mass="9801">MSKFMSRAAATVVGLAVLTGVSVATAGSATAATTGNGGPTSVVLNSDSTARAAAPSWPRNYPSLRACMTAGNTLAQQGKLIGYECVPIGGGHYALITW</sequence>
<dbReference type="Proteomes" id="UP000268652">
    <property type="component" value="Unassembled WGS sequence"/>
</dbReference>
<dbReference type="RefSeq" id="WP_120698723.1">
    <property type="nucleotide sequence ID" value="NZ_RBDX01000021.1"/>
</dbReference>
<accession>A0A3A9VZ92</accession>
<organism evidence="2 5">
    <name type="scientific">Streptomyces radicis</name>
    <dbReference type="NCBI Taxonomy" id="1750517"/>
    <lineage>
        <taxon>Bacteria</taxon>
        <taxon>Bacillati</taxon>
        <taxon>Actinomycetota</taxon>
        <taxon>Actinomycetes</taxon>
        <taxon>Kitasatosporales</taxon>
        <taxon>Streptomycetaceae</taxon>
        <taxon>Streptomyces</taxon>
    </lineage>
</organism>
<feature type="signal peptide" evidence="1">
    <location>
        <begin position="1"/>
        <end position="31"/>
    </location>
</feature>
<name>A0A3A9VZ92_9ACTN</name>
<feature type="chain" id="PRO_5017396095" evidence="1">
    <location>
        <begin position="32"/>
        <end position="98"/>
    </location>
</feature>
<comment type="caution">
    <text evidence="2">The sequence shown here is derived from an EMBL/GenBank/DDBJ whole genome shotgun (WGS) entry which is preliminary data.</text>
</comment>
<evidence type="ECO:0000313" key="3">
    <source>
        <dbReference type="EMBL" id="RKN18581.1"/>
    </source>
</evidence>
<dbReference type="Proteomes" id="UP000275024">
    <property type="component" value="Unassembled WGS sequence"/>
</dbReference>
<dbReference type="AlphaFoldDB" id="A0A3A9VZ92"/>
<dbReference type="EMBL" id="RBDX01000021">
    <property type="protein sequence ID" value="RKN06251.1"/>
    <property type="molecule type" value="Genomic_DNA"/>
</dbReference>
<protein>
    <submittedName>
        <fullName evidence="2">Uncharacterized protein</fullName>
    </submittedName>
</protein>
<dbReference type="EMBL" id="RBDY01000018">
    <property type="protein sequence ID" value="RKN18581.1"/>
    <property type="molecule type" value="Genomic_DNA"/>
</dbReference>
<keyword evidence="1" id="KW-0732">Signal</keyword>
<keyword evidence="4" id="KW-1185">Reference proteome</keyword>
<dbReference type="OrthoDB" id="4338444at2"/>
<evidence type="ECO:0000256" key="1">
    <source>
        <dbReference type="SAM" id="SignalP"/>
    </source>
</evidence>